<keyword evidence="4 7" id="KW-0472">Membrane</keyword>
<evidence type="ECO:0000256" key="6">
    <source>
        <dbReference type="ARBA" id="ARBA00023316"/>
    </source>
</evidence>
<comment type="function">
    <text evidence="7">Functions as a peptidoglycan terminase that cleaves nascent peptidoglycan strands endolytically to terminate their elongation.</text>
</comment>
<accession>A0A378VKJ2</accession>
<comment type="catalytic activity">
    <reaction evidence="7">
        <text>a peptidoglycan chain = a peptidoglycan chain with N-acetyl-1,6-anhydromuramyl-[peptide] at the reducing end + a peptidoglycan chain with N-acetylglucosamine at the non-reducing end.</text>
        <dbReference type="EC" id="4.2.2.29"/>
    </reaction>
</comment>
<dbReference type="HAMAP" id="MF_02065">
    <property type="entry name" value="MltG"/>
    <property type="match status" value="1"/>
</dbReference>
<dbReference type="Proteomes" id="UP000254193">
    <property type="component" value="Unassembled WGS sequence"/>
</dbReference>
<dbReference type="GO" id="GO:0008932">
    <property type="term" value="F:lytic endotransglycosylase activity"/>
    <property type="evidence" value="ECO:0007669"/>
    <property type="project" value="UniProtKB-UniRule"/>
</dbReference>
<evidence type="ECO:0000256" key="5">
    <source>
        <dbReference type="ARBA" id="ARBA00023239"/>
    </source>
</evidence>
<dbReference type="GO" id="GO:0071555">
    <property type="term" value="P:cell wall organization"/>
    <property type="evidence" value="ECO:0007669"/>
    <property type="project" value="UniProtKB-KW"/>
</dbReference>
<evidence type="ECO:0000256" key="4">
    <source>
        <dbReference type="ARBA" id="ARBA00023136"/>
    </source>
</evidence>
<keyword evidence="5 7" id="KW-0456">Lyase</keyword>
<evidence type="ECO:0000256" key="1">
    <source>
        <dbReference type="ARBA" id="ARBA00022475"/>
    </source>
</evidence>
<dbReference type="GO" id="GO:0005886">
    <property type="term" value="C:plasma membrane"/>
    <property type="evidence" value="ECO:0007669"/>
    <property type="project" value="UniProtKB-UniRule"/>
</dbReference>
<dbReference type="CDD" id="cd08010">
    <property type="entry name" value="MltG_like"/>
    <property type="match status" value="1"/>
</dbReference>
<dbReference type="RefSeq" id="WP_115118605.1">
    <property type="nucleotide sequence ID" value="NZ_QQCF01000014.1"/>
</dbReference>
<dbReference type="AlphaFoldDB" id="A0A378VKJ2"/>
<name>A0A378VKJ2_NEILA</name>
<keyword evidence="6 7" id="KW-0961">Cell wall biogenesis/degradation</keyword>
<evidence type="ECO:0000256" key="7">
    <source>
        <dbReference type="HAMAP-Rule" id="MF_02065"/>
    </source>
</evidence>
<dbReference type="GO" id="GO:0009252">
    <property type="term" value="P:peptidoglycan biosynthetic process"/>
    <property type="evidence" value="ECO:0007669"/>
    <property type="project" value="UniProtKB-UniRule"/>
</dbReference>
<organism evidence="8 9">
    <name type="scientific">Neisseria lactamica</name>
    <dbReference type="NCBI Taxonomy" id="486"/>
    <lineage>
        <taxon>Bacteria</taxon>
        <taxon>Pseudomonadati</taxon>
        <taxon>Pseudomonadota</taxon>
        <taxon>Betaproteobacteria</taxon>
        <taxon>Neisseriales</taxon>
        <taxon>Neisseriaceae</taxon>
        <taxon>Neisseria</taxon>
    </lineage>
</organism>
<evidence type="ECO:0000256" key="3">
    <source>
        <dbReference type="ARBA" id="ARBA00022989"/>
    </source>
</evidence>
<keyword evidence="1 7" id="KW-1003">Cell membrane</keyword>
<comment type="similarity">
    <text evidence="7">Belongs to the transglycosylase MltG family.</text>
</comment>
<keyword evidence="3 7" id="KW-1133">Transmembrane helix</keyword>
<dbReference type="EMBL" id="UGRO01000002">
    <property type="protein sequence ID" value="SUA16671.1"/>
    <property type="molecule type" value="Genomic_DNA"/>
</dbReference>
<dbReference type="Gene3D" id="3.30.1490.480">
    <property type="entry name" value="Endolytic murein transglycosylase"/>
    <property type="match status" value="1"/>
</dbReference>
<reference evidence="8 9" key="1">
    <citation type="submission" date="2018-06" db="EMBL/GenBank/DDBJ databases">
        <authorList>
            <consortium name="Pathogen Informatics"/>
            <person name="Doyle S."/>
        </authorList>
    </citation>
    <scope>NUCLEOTIDE SEQUENCE [LARGE SCALE GENOMIC DNA]</scope>
    <source>
        <strain evidence="8 9">NCTC10616</strain>
    </source>
</reference>
<dbReference type="Pfam" id="PF02618">
    <property type="entry name" value="YceG"/>
    <property type="match status" value="1"/>
</dbReference>
<sequence length="331" mass="36722">MLRKLLKWSAVFLTAAAAVFAALLFVPKDNGRAYRIKIVKNQGISSVGRKLAEDRIVFSRYVLAAAAYVLGVHNRLHTGTYRLPSEVSAWDILQKMRGGRPDSVTVQIIEGSRFAHMRRTIDGTPDIGHDTKGWSDEKLMAEIAPEAAGGNPEGRFFPDSYEAGAGGSDLQIYKAAYRAMQRRLNEAWAGRQEGLPYKDPYEMLILASLIEKETGHEADRARIASVFVNRLKIGMRLQTDPSVIYGMGDAYKGKIRKADLRRDTPYNTYTRAGLPPTPIALPGKAALDAAAHPSGEDYLYFVSKMDGTGLSRFSRDLDEHNAAVRKYILKK</sequence>
<dbReference type="Gene3D" id="3.30.160.60">
    <property type="entry name" value="Classic Zinc Finger"/>
    <property type="match status" value="1"/>
</dbReference>
<evidence type="ECO:0000313" key="8">
    <source>
        <dbReference type="EMBL" id="SUA16671.1"/>
    </source>
</evidence>
<dbReference type="PANTHER" id="PTHR30518">
    <property type="entry name" value="ENDOLYTIC MUREIN TRANSGLYCOSYLASE"/>
    <property type="match status" value="1"/>
</dbReference>
<dbReference type="EC" id="4.2.2.29" evidence="7"/>
<evidence type="ECO:0000313" key="9">
    <source>
        <dbReference type="Proteomes" id="UP000254193"/>
    </source>
</evidence>
<keyword evidence="7" id="KW-0997">Cell inner membrane</keyword>
<dbReference type="InterPro" id="IPR003770">
    <property type="entry name" value="MLTG-like"/>
</dbReference>
<dbReference type="NCBIfam" id="TIGR00247">
    <property type="entry name" value="endolytic transglycosylase MltG"/>
    <property type="match status" value="1"/>
</dbReference>
<keyword evidence="9" id="KW-1185">Reference proteome</keyword>
<proteinExistence type="inferred from homology"/>
<evidence type="ECO:0000256" key="2">
    <source>
        <dbReference type="ARBA" id="ARBA00022692"/>
    </source>
</evidence>
<protein>
    <recommendedName>
        <fullName evidence="7">Endolytic murein transglycosylase</fullName>
        <ecNumber evidence="7">4.2.2.29</ecNumber>
    </recommendedName>
    <alternativeName>
        <fullName evidence="7">Peptidoglycan lytic transglycosylase</fullName>
    </alternativeName>
    <alternativeName>
        <fullName evidence="7">Peptidoglycan polymerization terminase</fullName>
    </alternativeName>
</protein>
<feature type="site" description="Important for catalytic activity" evidence="7">
    <location>
        <position position="213"/>
    </location>
</feature>
<keyword evidence="2 7" id="KW-0812">Transmembrane</keyword>
<gene>
    <name evidence="8" type="primary">yceG</name>
    <name evidence="7" type="synonym">mltG</name>
    <name evidence="8" type="ORF">NCTC10616_00313</name>
</gene>
<dbReference type="PANTHER" id="PTHR30518:SF2">
    <property type="entry name" value="ENDOLYTIC MUREIN TRANSGLYCOSYLASE"/>
    <property type="match status" value="1"/>
</dbReference>